<dbReference type="Proteomes" id="UP000478052">
    <property type="component" value="Unassembled WGS sequence"/>
</dbReference>
<reference evidence="1 2" key="1">
    <citation type="submission" date="2019-08" db="EMBL/GenBank/DDBJ databases">
        <title>Whole genome of Aphis craccivora.</title>
        <authorList>
            <person name="Voronova N.V."/>
            <person name="Shulinski R.S."/>
            <person name="Bandarenka Y.V."/>
            <person name="Zhorov D.G."/>
            <person name="Warner D."/>
        </authorList>
    </citation>
    <scope>NUCLEOTIDE SEQUENCE [LARGE SCALE GENOMIC DNA]</scope>
    <source>
        <strain evidence="1">180601</strain>
        <tissue evidence="1">Whole Body</tissue>
    </source>
</reference>
<dbReference type="OrthoDB" id="6740409at2759"/>
<evidence type="ECO:0000313" key="1">
    <source>
        <dbReference type="EMBL" id="KAF0754537.1"/>
    </source>
</evidence>
<organism evidence="1 2">
    <name type="scientific">Aphis craccivora</name>
    <name type="common">Cowpea aphid</name>
    <dbReference type="NCBI Taxonomy" id="307492"/>
    <lineage>
        <taxon>Eukaryota</taxon>
        <taxon>Metazoa</taxon>
        <taxon>Ecdysozoa</taxon>
        <taxon>Arthropoda</taxon>
        <taxon>Hexapoda</taxon>
        <taxon>Insecta</taxon>
        <taxon>Pterygota</taxon>
        <taxon>Neoptera</taxon>
        <taxon>Paraneoptera</taxon>
        <taxon>Hemiptera</taxon>
        <taxon>Sternorrhyncha</taxon>
        <taxon>Aphidomorpha</taxon>
        <taxon>Aphidoidea</taxon>
        <taxon>Aphididae</taxon>
        <taxon>Aphidini</taxon>
        <taxon>Aphis</taxon>
        <taxon>Aphis</taxon>
    </lineage>
</organism>
<dbReference type="EMBL" id="VUJU01004383">
    <property type="protein sequence ID" value="KAF0754537.1"/>
    <property type="molecule type" value="Genomic_DNA"/>
</dbReference>
<dbReference type="AlphaFoldDB" id="A0A6G0YEL8"/>
<gene>
    <name evidence="1" type="ORF">FWK35_00025883</name>
</gene>
<proteinExistence type="predicted"/>
<evidence type="ECO:0000313" key="2">
    <source>
        <dbReference type="Proteomes" id="UP000478052"/>
    </source>
</evidence>
<sequence length="217" mass="25326">MRRSVYVFRFETDAITAVICEKKKGIIQSSQTLKKTVRRQRKIIQAIPDAPKDLISLQIPESYIIFSPSKDIKEQFLLAASGPGNDRILIFGRTAPLLFTQVYVILAEQFGGVHPIIFALLSDKQSKTGTIHSMLEWFEDNYFGRMNRNNRNRRKPRFAPQTFNLYERVLNYQNKTNNHAKAANRRLNIEMRCDHPTLWSFIINLKKIQAGRDEYYN</sequence>
<name>A0A6G0YEL8_APHCR</name>
<evidence type="ECO:0008006" key="3">
    <source>
        <dbReference type="Google" id="ProtNLM"/>
    </source>
</evidence>
<comment type="caution">
    <text evidence="1">The sequence shown here is derived from an EMBL/GenBank/DDBJ whole genome shotgun (WGS) entry which is preliminary data.</text>
</comment>
<accession>A0A6G0YEL8</accession>
<protein>
    <recommendedName>
        <fullName evidence="3">MULE domain-containing protein</fullName>
    </recommendedName>
</protein>
<keyword evidence="2" id="KW-1185">Reference proteome</keyword>